<comment type="similarity">
    <text evidence="1">Belongs to the LysR transcriptional regulatory family.</text>
</comment>
<dbReference type="PANTHER" id="PTHR30346:SF0">
    <property type="entry name" value="HCA OPERON TRANSCRIPTIONAL ACTIVATOR HCAR"/>
    <property type="match status" value="1"/>
</dbReference>
<keyword evidence="3" id="KW-0238">DNA-binding</keyword>
<organism evidence="6 7">
    <name type="scientific">Nocardia africana</name>
    <dbReference type="NCBI Taxonomy" id="134964"/>
    <lineage>
        <taxon>Bacteria</taxon>
        <taxon>Bacillati</taxon>
        <taxon>Actinomycetota</taxon>
        <taxon>Actinomycetes</taxon>
        <taxon>Mycobacteriales</taxon>
        <taxon>Nocardiaceae</taxon>
        <taxon>Nocardia</taxon>
    </lineage>
</organism>
<gene>
    <name evidence="6" type="ORF">NCTC13184_03382</name>
</gene>
<keyword evidence="5" id="KW-0804">Transcription</keyword>
<dbReference type="AlphaFoldDB" id="A0A378WU50"/>
<keyword evidence="4" id="KW-0010">Activator</keyword>
<dbReference type="GO" id="GO:0032993">
    <property type="term" value="C:protein-DNA complex"/>
    <property type="evidence" value="ECO:0007669"/>
    <property type="project" value="TreeGrafter"/>
</dbReference>
<dbReference type="GO" id="GO:0003677">
    <property type="term" value="F:DNA binding"/>
    <property type="evidence" value="ECO:0007669"/>
    <property type="project" value="UniProtKB-KW"/>
</dbReference>
<dbReference type="Proteomes" id="UP000255082">
    <property type="component" value="Unassembled WGS sequence"/>
</dbReference>
<evidence type="ECO:0000256" key="1">
    <source>
        <dbReference type="ARBA" id="ARBA00009437"/>
    </source>
</evidence>
<dbReference type="GO" id="GO:0003700">
    <property type="term" value="F:DNA-binding transcription factor activity"/>
    <property type="evidence" value="ECO:0007669"/>
    <property type="project" value="TreeGrafter"/>
</dbReference>
<dbReference type="Gene3D" id="3.40.190.10">
    <property type="entry name" value="Periplasmic binding protein-like II"/>
    <property type="match status" value="2"/>
</dbReference>
<sequence>MAPGSPVNQVLSMRIREISHRSPSRRSSTSYGFFNSAWDRRVGDEQVLSLHRAVIVAVSPSMLMRVLVTWWVVSVDELAELPVIHLAGEATPTADLPPGPVATTLQEALTLVGIGHGVLPIGAHAQRYHARPDVTYLPLRDTPQLEWRLVWLADRTNARIRAFTAAALTFTGDRP</sequence>
<dbReference type="SUPFAM" id="SSF53850">
    <property type="entry name" value="Periplasmic binding protein-like II"/>
    <property type="match status" value="1"/>
</dbReference>
<accession>A0A378WU50</accession>
<evidence type="ECO:0008006" key="8">
    <source>
        <dbReference type="Google" id="ProtNLM"/>
    </source>
</evidence>
<evidence type="ECO:0000313" key="7">
    <source>
        <dbReference type="Proteomes" id="UP000255082"/>
    </source>
</evidence>
<dbReference type="EMBL" id="UGRU01000001">
    <property type="protein sequence ID" value="SUA44860.1"/>
    <property type="molecule type" value="Genomic_DNA"/>
</dbReference>
<keyword evidence="2" id="KW-0805">Transcription regulation</keyword>
<evidence type="ECO:0000256" key="3">
    <source>
        <dbReference type="ARBA" id="ARBA00023125"/>
    </source>
</evidence>
<proteinExistence type="inferred from homology"/>
<evidence type="ECO:0000256" key="4">
    <source>
        <dbReference type="ARBA" id="ARBA00023159"/>
    </source>
</evidence>
<dbReference type="PANTHER" id="PTHR30346">
    <property type="entry name" value="TRANSCRIPTIONAL DUAL REGULATOR HCAR-RELATED"/>
    <property type="match status" value="1"/>
</dbReference>
<protein>
    <recommendedName>
        <fullName evidence="8">LysR substrate binding domain</fullName>
    </recommendedName>
</protein>
<evidence type="ECO:0000313" key="6">
    <source>
        <dbReference type="EMBL" id="SUA44860.1"/>
    </source>
</evidence>
<evidence type="ECO:0000256" key="5">
    <source>
        <dbReference type="ARBA" id="ARBA00023163"/>
    </source>
</evidence>
<evidence type="ECO:0000256" key="2">
    <source>
        <dbReference type="ARBA" id="ARBA00023015"/>
    </source>
</evidence>
<name>A0A378WU50_9NOCA</name>
<reference evidence="6 7" key="1">
    <citation type="submission" date="2018-06" db="EMBL/GenBank/DDBJ databases">
        <authorList>
            <consortium name="Pathogen Informatics"/>
            <person name="Doyle S."/>
        </authorList>
    </citation>
    <scope>NUCLEOTIDE SEQUENCE [LARGE SCALE GENOMIC DNA]</scope>
    <source>
        <strain evidence="6 7">NCTC13184</strain>
    </source>
</reference>